<accession>A0A0E9X7L4</accession>
<protein>
    <submittedName>
        <fullName evidence="1">Uncharacterized protein</fullName>
    </submittedName>
</protein>
<reference evidence="1" key="2">
    <citation type="journal article" date="2015" name="Fish Shellfish Immunol.">
        <title>Early steps in the European eel (Anguilla anguilla)-Vibrio vulnificus interaction in the gills: Role of the RtxA13 toxin.</title>
        <authorList>
            <person name="Callol A."/>
            <person name="Pajuelo D."/>
            <person name="Ebbesson L."/>
            <person name="Teles M."/>
            <person name="MacKenzie S."/>
            <person name="Amaro C."/>
        </authorList>
    </citation>
    <scope>NUCLEOTIDE SEQUENCE</scope>
</reference>
<organism evidence="1">
    <name type="scientific">Anguilla anguilla</name>
    <name type="common">European freshwater eel</name>
    <name type="synonym">Muraena anguilla</name>
    <dbReference type="NCBI Taxonomy" id="7936"/>
    <lineage>
        <taxon>Eukaryota</taxon>
        <taxon>Metazoa</taxon>
        <taxon>Chordata</taxon>
        <taxon>Craniata</taxon>
        <taxon>Vertebrata</taxon>
        <taxon>Euteleostomi</taxon>
        <taxon>Actinopterygii</taxon>
        <taxon>Neopterygii</taxon>
        <taxon>Teleostei</taxon>
        <taxon>Anguilliformes</taxon>
        <taxon>Anguillidae</taxon>
        <taxon>Anguilla</taxon>
    </lineage>
</organism>
<sequence length="23" mass="2587">MPQQVNTEISTTTESKKISCLTF</sequence>
<dbReference type="EMBL" id="GBXM01009968">
    <property type="protein sequence ID" value="JAH98609.1"/>
    <property type="molecule type" value="Transcribed_RNA"/>
</dbReference>
<dbReference type="AlphaFoldDB" id="A0A0E9X7L4"/>
<proteinExistence type="predicted"/>
<evidence type="ECO:0000313" key="1">
    <source>
        <dbReference type="EMBL" id="JAH98609.1"/>
    </source>
</evidence>
<name>A0A0E9X7L4_ANGAN</name>
<reference evidence="1" key="1">
    <citation type="submission" date="2014-11" db="EMBL/GenBank/DDBJ databases">
        <authorList>
            <person name="Amaro Gonzalez C."/>
        </authorList>
    </citation>
    <scope>NUCLEOTIDE SEQUENCE</scope>
</reference>